<dbReference type="AlphaFoldDB" id="A0A1U7HU93"/>
<protein>
    <submittedName>
        <fullName evidence="1">Uncharacterized protein</fullName>
    </submittedName>
</protein>
<accession>A0A1U7HU93</accession>
<proteinExistence type="predicted"/>
<dbReference type="STRING" id="247279.NIES1031_10570"/>
<sequence length="99" mass="11508">MTQSSPNPTTLLRQCLKLAQEVSTHPQANEEFSQLREGIAATNPQAAELMDILWQEVIAARRSAEFWHEMSNVEKDLSNRMMENMAQLRQNYLRLMQEM</sequence>
<evidence type="ECO:0000313" key="1">
    <source>
        <dbReference type="EMBL" id="OKH27141.1"/>
    </source>
</evidence>
<evidence type="ECO:0000313" key="2">
    <source>
        <dbReference type="Proteomes" id="UP000185984"/>
    </source>
</evidence>
<organism evidence="1 2">
    <name type="scientific">Chroogloeocystis siderophila 5.2 s.c.1</name>
    <dbReference type="NCBI Taxonomy" id="247279"/>
    <lineage>
        <taxon>Bacteria</taxon>
        <taxon>Bacillati</taxon>
        <taxon>Cyanobacteriota</taxon>
        <taxon>Cyanophyceae</taxon>
        <taxon>Oscillatoriophycideae</taxon>
        <taxon>Chroococcales</taxon>
        <taxon>Chroococcaceae</taxon>
        <taxon>Chroogloeocystis</taxon>
    </lineage>
</organism>
<name>A0A1U7HU93_9CHRO</name>
<dbReference type="OrthoDB" id="425577at2"/>
<keyword evidence="2" id="KW-1185">Reference proteome</keyword>
<dbReference type="RefSeq" id="WP_073549351.1">
    <property type="nucleotide sequence ID" value="NZ_CAWMVK010000041.1"/>
</dbReference>
<reference evidence="1 2" key="1">
    <citation type="submission" date="2016-11" db="EMBL/GenBank/DDBJ databases">
        <title>Draft Genome Sequences of Nine Cyanobacterial Strains from Diverse Habitats.</title>
        <authorList>
            <person name="Zhu T."/>
            <person name="Hou S."/>
            <person name="Lu X."/>
            <person name="Hess W.R."/>
        </authorList>
    </citation>
    <scope>NUCLEOTIDE SEQUENCE [LARGE SCALE GENOMIC DNA]</scope>
    <source>
        <strain evidence="1 2">5.2 s.c.1</strain>
    </source>
</reference>
<comment type="caution">
    <text evidence="1">The sequence shown here is derived from an EMBL/GenBank/DDBJ whole genome shotgun (WGS) entry which is preliminary data.</text>
</comment>
<dbReference type="EMBL" id="MRCC01000007">
    <property type="protein sequence ID" value="OKH27141.1"/>
    <property type="molecule type" value="Genomic_DNA"/>
</dbReference>
<dbReference type="Proteomes" id="UP000185984">
    <property type="component" value="Unassembled WGS sequence"/>
</dbReference>
<gene>
    <name evidence="1" type="ORF">NIES1031_10570</name>
</gene>